<gene>
    <name evidence="2" type="ORF">N44_00280</name>
</gene>
<dbReference type="SMART" id="SM00028">
    <property type="entry name" value="TPR"/>
    <property type="match status" value="4"/>
</dbReference>
<dbReference type="Pfam" id="PF13414">
    <property type="entry name" value="TPR_11"/>
    <property type="match status" value="1"/>
</dbReference>
<dbReference type="Gene3D" id="1.25.40.10">
    <property type="entry name" value="Tetratricopeptide repeat domain"/>
    <property type="match status" value="1"/>
</dbReference>
<evidence type="ECO:0000313" key="3">
    <source>
        <dbReference type="Proteomes" id="UP000030321"/>
    </source>
</evidence>
<feature type="repeat" description="TPR" evidence="1">
    <location>
        <begin position="3"/>
        <end position="36"/>
    </location>
</feature>
<evidence type="ECO:0000313" key="2">
    <source>
        <dbReference type="EMBL" id="GAL91992.1"/>
    </source>
</evidence>
<proteinExistence type="predicted"/>
<dbReference type="SUPFAM" id="SSF48452">
    <property type="entry name" value="TPR-like"/>
    <property type="match status" value="1"/>
</dbReference>
<protein>
    <submittedName>
        <fullName evidence="2">TPR domain protein</fullName>
    </submittedName>
</protein>
<dbReference type="PANTHER" id="PTHR12558">
    <property type="entry name" value="CELL DIVISION CYCLE 16,23,27"/>
    <property type="match status" value="1"/>
</dbReference>
<dbReference type="PANTHER" id="PTHR12558:SF13">
    <property type="entry name" value="CELL DIVISION CYCLE PROTEIN 27 HOMOLOG"/>
    <property type="match status" value="1"/>
</dbReference>
<sequence>MMAKAALAVGNVYYKQNELDSAIEAFKDALNIDPTTPAGYLGMGRVLLKQKKYPQAKEQVQKALVFNPQLTPGRLLMSQIYQEQGNTKAAIDEIESALRMNPTAWSAYQALGNIYLKQKQYNLARKNFEGAQQLNPKIPVVAKMGYIEALIASNALDEAAEILRDLPNKKPIEAKKQKLWGDLYTRQGFTKEAAEAYRAANLLAAEQGEVASELSTLDMLIEEDDDKLG</sequence>
<dbReference type="EMBL" id="BBPA01000017">
    <property type="protein sequence ID" value="GAL91992.1"/>
    <property type="molecule type" value="Genomic_DNA"/>
</dbReference>
<dbReference type="Pfam" id="PF14559">
    <property type="entry name" value="TPR_19"/>
    <property type="match status" value="1"/>
</dbReference>
<organism evidence="2 3">
    <name type="scientific">Microcystis aeruginosa NIES-44</name>
    <dbReference type="NCBI Taxonomy" id="449439"/>
    <lineage>
        <taxon>Bacteria</taxon>
        <taxon>Bacillati</taxon>
        <taxon>Cyanobacteriota</taxon>
        <taxon>Cyanophyceae</taxon>
        <taxon>Oscillatoriophycideae</taxon>
        <taxon>Chroococcales</taxon>
        <taxon>Microcystaceae</taxon>
        <taxon>Microcystis</taxon>
    </lineage>
</organism>
<feature type="repeat" description="TPR" evidence="1">
    <location>
        <begin position="71"/>
        <end position="104"/>
    </location>
</feature>
<dbReference type="PROSITE" id="PS50005">
    <property type="entry name" value="TPR"/>
    <property type="match status" value="4"/>
</dbReference>
<dbReference type="InterPro" id="IPR019734">
    <property type="entry name" value="TPR_rpt"/>
</dbReference>
<name>A0A0A1VQB8_MICAE</name>
<reference evidence="3" key="1">
    <citation type="journal article" date="2015" name="Genome">
        <title>Whole Genome Sequence of the Non-Microcystin-Producing Microcystis aeruginosa Strain NIES-44.</title>
        <authorList>
            <person name="Okano K."/>
            <person name="Miyata N."/>
            <person name="Ozaki Y."/>
        </authorList>
    </citation>
    <scope>NUCLEOTIDE SEQUENCE [LARGE SCALE GENOMIC DNA]</scope>
    <source>
        <strain evidence="3">NIES-44</strain>
    </source>
</reference>
<dbReference type="Pfam" id="PF13181">
    <property type="entry name" value="TPR_8"/>
    <property type="match status" value="1"/>
</dbReference>
<accession>A0A0A1VQB8</accession>
<comment type="caution">
    <text evidence="2">The sequence shown here is derived from an EMBL/GenBank/DDBJ whole genome shotgun (WGS) entry which is preliminary data.</text>
</comment>
<feature type="repeat" description="TPR" evidence="1">
    <location>
        <begin position="37"/>
        <end position="70"/>
    </location>
</feature>
<dbReference type="Proteomes" id="UP000030321">
    <property type="component" value="Unassembled WGS sequence"/>
</dbReference>
<keyword evidence="1" id="KW-0802">TPR repeat</keyword>
<dbReference type="InterPro" id="IPR011990">
    <property type="entry name" value="TPR-like_helical_dom_sf"/>
</dbReference>
<feature type="repeat" description="TPR" evidence="1">
    <location>
        <begin position="105"/>
        <end position="138"/>
    </location>
</feature>
<dbReference type="PROSITE" id="PS50293">
    <property type="entry name" value="TPR_REGION"/>
    <property type="match status" value="1"/>
</dbReference>
<dbReference type="AlphaFoldDB" id="A0A0A1VQB8"/>
<evidence type="ECO:0000256" key="1">
    <source>
        <dbReference type="PROSITE-ProRule" id="PRU00339"/>
    </source>
</evidence>